<proteinExistence type="predicted"/>
<name>A0A351JUA9_UNCKA</name>
<feature type="transmembrane region" description="Helical" evidence="1">
    <location>
        <begin position="31"/>
        <end position="48"/>
    </location>
</feature>
<dbReference type="AlphaFoldDB" id="A0A351JUA9"/>
<dbReference type="EMBL" id="DNHX01000037">
    <property type="protein sequence ID" value="HAZ29879.1"/>
    <property type="molecule type" value="Genomic_DNA"/>
</dbReference>
<comment type="caution">
    <text evidence="2">The sequence shown here is derived from an EMBL/GenBank/DDBJ whole genome shotgun (WGS) entry which is preliminary data.</text>
</comment>
<evidence type="ECO:0000313" key="2">
    <source>
        <dbReference type="EMBL" id="HAZ29879.1"/>
    </source>
</evidence>
<keyword evidence="1" id="KW-0812">Transmembrane</keyword>
<feature type="transmembrane region" description="Helical" evidence="1">
    <location>
        <begin position="55"/>
        <end position="80"/>
    </location>
</feature>
<reference evidence="2 3" key="1">
    <citation type="journal article" date="2018" name="Nat. Biotechnol.">
        <title>A standardized bacterial taxonomy based on genome phylogeny substantially revises the tree of life.</title>
        <authorList>
            <person name="Parks D.H."/>
            <person name="Chuvochina M."/>
            <person name="Waite D.W."/>
            <person name="Rinke C."/>
            <person name="Skarshewski A."/>
            <person name="Chaumeil P.A."/>
            <person name="Hugenholtz P."/>
        </authorList>
    </citation>
    <scope>NUCLEOTIDE SEQUENCE [LARGE SCALE GENOMIC DNA]</scope>
    <source>
        <strain evidence="2">UBA10185</strain>
    </source>
</reference>
<dbReference type="Proteomes" id="UP000264072">
    <property type="component" value="Unassembled WGS sequence"/>
</dbReference>
<feature type="transmembrane region" description="Helical" evidence="1">
    <location>
        <begin position="92"/>
        <end position="109"/>
    </location>
</feature>
<evidence type="ECO:0000313" key="3">
    <source>
        <dbReference type="Proteomes" id="UP000264072"/>
    </source>
</evidence>
<keyword evidence="1" id="KW-1133">Transmembrane helix</keyword>
<feature type="transmembrane region" description="Helical" evidence="1">
    <location>
        <begin position="114"/>
        <end position="133"/>
    </location>
</feature>
<sequence>MRSIVRHFIYTAMAMYILQSYFAAFDFGSNQLKTSLIVAFAISLIIFFSKPALKIISFPVGGIVYTVLLVLVVGAGYYALESLIPQFSIKAFYLPNWTVFGIMLGSATLEGIKALAFVSGFTAMFYSFISWVMG</sequence>
<keyword evidence="1" id="KW-0472">Membrane</keyword>
<gene>
    <name evidence="2" type="ORF">DCY43_04040</name>
</gene>
<feature type="transmembrane region" description="Helical" evidence="1">
    <location>
        <begin position="7"/>
        <end position="25"/>
    </location>
</feature>
<accession>A0A351JUA9</accession>
<organism evidence="2 3">
    <name type="scientific">candidate division WWE3 bacterium</name>
    <dbReference type="NCBI Taxonomy" id="2053526"/>
    <lineage>
        <taxon>Bacteria</taxon>
        <taxon>Katanobacteria</taxon>
    </lineage>
</organism>
<protein>
    <submittedName>
        <fullName evidence="2">Uncharacterized protein</fullName>
    </submittedName>
</protein>
<evidence type="ECO:0000256" key="1">
    <source>
        <dbReference type="SAM" id="Phobius"/>
    </source>
</evidence>